<reference evidence="13 14" key="1">
    <citation type="submission" date="2017-05" db="EMBL/GenBank/DDBJ databases">
        <authorList>
            <person name="Varghese N."/>
            <person name="Submissions S."/>
        </authorList>
    </citation>
    <scope>NUCLEOTIDE SEQUENCE [LARGE SCALE GENOMIC DNA]</scope>
    <source>
        <strain evidence="13 14">DSM 27040</strain>
    </source>
</reference>
<keyword evidence="11" id="KW-0472">Membrane</keyword>
<dbReference type="AlphaFoldDB" id="A0A521FBI9"/>
<evidence type="ECO:0000256" key="4">
    <source>
        <dbReference type="ARBA" id="ARBA00022670"/>
    </source>
</evidence>
<dbReference type="GO" id="GO:0030178">
    <property type="term" value="P:negative regulation of Wnt signaling pathway"/>
    <property type="evidence" value="ECO:0007669"/>
    <property type="project" value="InterPro"/>
</dbReference>
<evidence type="ECO:0000313" key="13">
    <source>
        <dbReference type="EMBL" id="SMO93557.1"/>
    </source>
</evidence>
<dbReference type="PROSITE" id="PS51257">
    <property type="entry name" value="PROKAR_LIPOPROTEIN"/>
    <property type="match status" value="1"/>
</dbReference>
<dbReference type="EMBL" id="FXTB01000020">
    <property type="protein sequence ID" value="SMO93557.1"/>
    <property type="molecule type" value="Genomic_DNA"/>
</dbReference>
<keyword evidence="12" id="KW-0325">Glycoprotein</keyword>
<evidence type="ECO:0000256" key="11">
    <source>
        <dbReference type="ARBA" id="ARBA00023136"/>
    </source>
</evidence>
<keyword evidence="10" id="KW-0482">Metalloprotease</keyword>
<keyword evidence="6" id="KW-0479">Metal-binding</keyword>
<evidence type="ECO:0000256" key="7">
    <source>
        <dbReference type="ARBA" id="ARBA00022729"/>
    </source>
</evidence>
<evidence type="ECO:0000256" key="10">
    <source>
        <dbReference type="ARBA" id="ARBA00023049"/>
    </source>
</evidence>
<proteinExistence type="predicted"/>
<dbReference type="GO" id="GO:0004222">
    <property type="term" value="F:metalloendopeptidase activity"/>
    <property type="evidence" value="ECO:0007669"/>
    <property type="project" value="TreeGrafter"/>
</dbReference>
<evidence type="ECO:0000256" key="8">
    <source>
        <dbReference type="ARBA" id="ARBA00022801"/>
    </source>
</evidence>
<gene>
    <name evidence="13" type="ORF">SAMN06265379_1205</name>
</gene>
<dbReference type="Proteomes" id="UP000319040">
    <property type="component" value="Unassembled WGS sequence"/>
</dbReference>
<comment type="cofactor">
    <cofactor evidence="2">
        <name>Co(2+)</name>
        <dbReference type="ChEBI" id="CHEBI:48828"/>
    </cofactor>
</comment>
<sequence>MKTNLLLIIAFLIFLGCNGKHDQQESLPKHGLLWKITGNGIQSASFLFGTFHEQGGISVLDSIQSFDSIFISTDQFICEMDLRKAVKLLTEKKDSKSNSYLKPWPNTDSTYVNLLTDEQKSILDSAINKDESLRIIREWNLRPVQAVSFIKYQSQKNAKDNKFPSKDNSDNDSVRTIILDIYLQQQAYKYNMDIEELDSMEEYQKLNDSINSRLPIMSYKSEVEFMIYYIQNYQEIDSLQKEYTNKLLTLYLQQDLGLLRQQQKEVNRHNNMIMSFLGNGNFIEIQEKMLIDERNNFWMKKIPNLIKNNSSFIAVGAGHLGGENGLINQLRNLNYSVVSVKKLRNN</sequence>
<evidence type="ECO:0000256" key="6">
    <source>
        <dbReference type="ARBA" id="ARBA00022723"/>
    </source>
</evidence>
<evidence type="ECO:0000313" key="14">
    <source>
        <dbReference type="Proteomes" id="UP000319040"/>
    </source>
</evidence>
<keyword evidence="5" id="KW-0812">Transmembrane</keyword>
<dbReference type="OrthoDB" id="9798714at2"/>
<dbReference type="GO" id="GO:0016020">
    <property type="term" value="C:membrane"/>
    <property type="evidence" value="ECO:0007669"/>
    <property type="project" value="UniProtKB-SubCell"/>
</dbReference>
<name>A0A521FBI9_SACCC</name>
<dbReference type="GO" id="GO:0046872">
    <property type="term" value="F:metal ion binding"/>
    <property type="evidence" value="ECO:0007669"/>
    <property type="project" value="UniProtKB-KW"/>
</dbReference>
<keyword evidence="8" id="KW-0378">Hydrolase</keyword>
<dbReference type="InterPro" id="IPR040230">
    <property type="entry name" value="TIKI1/2-like"/>
</dbReference>
<accession>A0A521FBI9</accession>
<keyword evidence="14" id="KW-1185">Reference proteome</keyword>
<keyword evidence="7" id="KW-0732">Signal</keyword>
<dbReference type="GO" id="GO:0006508">
    <property type="term" value="P:proteolysis"/>
    <property type="evidence" value="ECO:0007669"/>
    <property type="project" value="UniProtKB-KW"/>
</dbReference>
<dbReference type="PANTHER" id="PTHR31120">
    <property type="entry name" value="METALLOPROTEASE TIKI"/>
    <property type="match status" value="1"/>
</dbReference>
<evidence type="ECO:0000256" key="5">
    <source>
        <dbReference type="ARBA" id="ARBA00022692"/>
    </source>
</evidence>
<comment type="cofactor">
    <cofactor evidence="1">
        <name>Mn(2+)</name>
        <dbReference type="ChEBI" id="CHEBI:29035"/>
    </cofactor>
</comment>
<evidence type="ECO:0000256" key="2">
    <source>
        <dbReference type="ARBA" id="ARBA00001941"/>
    </source>
</evidence>
<keyword evidence="9" id="KW-1133">Transmembrane helix</keyword>
<evidence type="ECO:0000256" key="3">
    <source>
        <dbReference type="ARBA" id="ARBA00004479"/>
    </source>
</evidence>
<dbReference type="InterPro" id="IPR002816">
    <property type="entry name" value="TraB/PrgY/GumN_fam"/>
</dbReference>
<organism evidence="13 14">
    <name type="scientific">Saccharicrinis carchari</name>
    <dbReference type="NCBI Taxonomy" id="1168039"/>
    <lineage>
        <taxon>Bacteria</taxon>
        <taxon>Pseudomonadati</taxon>
        <taxon>Bacteroidota</taxon>
        <taxon>Bacteroidia</taxon>
        <taxon>Marinilabiliales</taxon>
        <taxon>Marinilabiliaceae</taxon>
        <taxon>Saccharicrinis</taxon>
    </lineage>
</organism>
<evidence type="ECO:0000256" key="12">
    <source>
        <dbReference type="ARBA" id="ARBA00023180"/>
    </source>
</evidence>
<dbReference type="Pfam" id="PF01963">
    <property type="entry name" value="TraB_PrgY_gumN"/>
    <property type="match status" value="1"/>
</dbReference>
<evidence type="ECO:0000256" key="9">
    <source>
        <dbReference type="ARBA" id="ARBA00022989"/>
    </source>
</evidence>
<dbReference type="CDD" id="cd14789">
    <property type="entry name" value="Tiki"/>
    <property type="match status" value="1"/>
</dbReference>
<dbReference type="PANTHER" id="PTHR31120:SF6">
    <property type="entry name" value="METALLOPROTEASE TIKI HOMOLOG"/>
    <property type="match status" value="1"/>
</dbReference>
<keyword evidence="4" id="KW-0645">Protease</keyword>
<protein>
    <submittedName>
        <fullName evidence="13">Uncharacterized conserved protein YbaP, TraB family</fullName>
    </submittedName>
</protein>
<dbReference type="RefSeq" id="WP_142534836.1">
    <property type="nucleotide sequence ID" value="NZ_FXTB01000020.1"/>
</dbReference>
<evidence type="ECO:0000256" key="1">
    <source>
        <dbReference type="ARBA" id="ARBA00001936"/>
    </source>
</evidence>
<comment type="subcellular location">
    <subcellularLocation>
        <location evidence="3">Membrane</location>
        <topology evidence="3">Single-pass type I membrane protein</topology>
    </subcellularLocation>
</comment>